<reference evidence="2" key="1">
    <citation type="submission" date="2023-10" db="EMBL/GenBank/DDBJ databases">
        <authorList>
            <person name="Chen Y."/>
            <person name="Shah S."/>
            <person name="Dougan E. K."/>
            <person name="Thang M."/>
            <person name="Chan C."/>
        </authorList>
    </citation>
    <scope>NUCLEOTIDE SEQUENCE [LARGE SCALE GENOMIC DNA]</scope>
</reference>
<name>A0ABN9W9C5_9DINO</name>
<evidence type="ECO:0000256" key="1">
    <source>
        <dbReference type="SAM" id="MobiDB-lite"/>
    </source>
</evidence>
<evidence type="ECO:0000313" key="2">
    <source>
        <dbReference type="EMBL" id="CAK0882819.1"/>
    </source>
</evidence>
<evidence type="ECO:0008006" key="4">
    <source>
        <dbReference type="Google" id="ProtNLM"/>
    </source>
</evidence>
<comment type="caution">
    <text evidence="2">The sequence shown here is derived from an EMBL/GenBank/DDBJ whole genome shotgun (WGS) entry which is preliminary data.</text>
</comment>
<proteinExistence type="predicted"/>
<feature type="compositionally biased region" description="Pro residues" evidence="1">
    <location>
        <begin position="363"/>
        <end position="372"/>
    </location>
</feature>
<evidence type="ECO:0000313" key="3">
    <source>
        <dbReference type="Proteomes" id="UP001189429"/>
    </source>
</evidence>
<sequence>MGSRRWCRACAAAAPTLACCGLLACRALAPLLSGQLGSGQPLSTLACWRVAEKQVEAGRAVPSHGKFIVADGEQRLQTAWIAFLGVIGAFYLNPPIRPERSWGLAAFTQGARDPEGRFCRQLLDYRWLHPSQGGDYFPQVRADHGDVAAWVESCRREYPRLGAVLARQPYDYWAIAVAARREALPAYAAARVPREELLAHLNASVRSSPMPSLRAGAAPKMLEYFEALDLRLTPRVASAWGAVRAAVLAGEIALFDARPLFPADLFNSSLRQLAEREGAAASRAVVLSNGCRPTSLAAFAARNEEFVRRGARTAISAARGAAVFGGGSVKALMSDYAKDDAQYLQACAAPKRAPEQPAGEAPGPGPEPRPGA</sequence>
<keyword evidence="3" id="KW-1185">Reference proteome</keyword>
<dbReference type="Proteomes" id="UP001189429">
    <property type="component" value="Unassembled WGS sequence"/>
</dbReference>
<dbReference type="EMBL" id="CAUYUJ010018343">
    <property type="protein sequence ID" value="CAK0882819.1"/>
    <property type="molecule type" value="Genomic_DNA"/>
</dbReference>
<protein>
    <recommendedName>
        <fullName evidence="4">DUF262 domain-containing protein</fullName>
    </recommendedName>
</protein>
<dbReference type="PROSITE" id="PS51257">
    <property type="entry name" value="PROKAR_LIPOPROTEIN"/>
    <property type="match status" value="1"/>
</dbReference>
<feature type="region of interest" description="Disordered" evidence="1">
    <location>
        <begin position="348"/>
        <end position="372"/>
    </location>
</feature>
<gene>
    <name evidence="2" type="ORF">PCOR1329_LOCUS65233</name>
</gene>
<accession>A0ABN9W9C5</accession>
<organism evidence="2 3">
    <name type="scientific">Prorocentrum cordatum</name>
    <dbReference type="NCBI Taxonomy" id="2364126"/>
    <lineage>
        <taxon>Eukaryota</taxon>
        <taxon>Sar</taxon>
        <taxon>Alveolata</taxon>
        <taxon>Dinophyceae</taxon>
        <taxon>Prorocentrales</taxon>
        <taxon>Prorocentraceae</taxon>
        <taxon>Prorocentrum</taxon>
    </lineage>
</organism>